<keyword evidence="9" id="KW-0807">Transducer</keyword>
<dbReference type="Pfam" id="PF13853">
    <property type="entry name" value="7tm_4"/>
    <property type="match status" value="1"/>
</dbReference>
<feature type="domain" description="G-protein coupled receptors family 1 profile" evidence="12">
    <location>
        <begin position="295"/>
        <end position="431"/>
    </location>
</feature>
<reference evidence="13 14" key="1">
    <citation type="submission" date="2018-07" db="EMBL/GenBank/DDBJ databases">
        <title>A high quality draft genome assembly of the barn swallow (H. rustica rustica).</title>
        <authorList>
            <person name="Formenti G."/>
            <person name="Chiara M."/>
            <person name="Poveda L."/>
            <person name="Francoijs K.-J."/>
            <person name="Bonisoli-Alquati A."/>
            <person name="Canova L."/>
            <person name="Gianfranceschi L."/>
            <person name="Horner D.S."/>
            <person name="Saino N."/>
        </authorList>
    </citation>
    <scope>NUCLEOTIDE SEQUENCE [LARGE SCALE GENOMIC DNA]</scope>
    <source>
        <strain evidence="13">Chelidonia</strain>
        <tissue evidence="13">Blood</tissue>
    </source>
</reference>
<dbReference type="Pfam" id="PF02093">
    <property type="entry name" value="Gag_p30"/>
    <property type="match status" value="1"/>
</dbReference>
<keyword evidence="14" id="KW-1185">Reference proteome</keyword>
<keyword evidence="3 11" id="KW-0812">Transmembrane</keyword>
<evidence type="ECO:0000256" key="5">
    <source>
        <dbReference type="ARBA" id="ARBA00022989"/>
    </source>
</evidence>
<feature type="region of interest" description="Disordered" evidence="10">
    <location>
        <begin position="31"/>
        <end position="101"/>
    </location>
</feature>
<gene>
    <name evidence="13" type="ORF">DUI87_19492</name>
</gene>
<dbReference type="InterPro" id="IPR008919">
    <property type="entry name" value="Retrov_capsid_N"/>
</dbReference>
<evidence type="ECO:0000256" key="7">
    <source>
        <dbReference type="ARBA" id="ARBA00023136"/>
    </source>
</evidence>
<keyword evidence="7 11" id="KW-0472">Membrane</keyword>
<dbReference type="PANTHER" id="PTHR26452">
    <property type="entry name" value="OLFACTORY RECEPTOR"/>
    <property type="match status" value="1"/>
</dbReference>
<evidence type="ECO:0000256" key="6">
    <source>
        <dbReference type="ARBA" id="ARBA00023040"/>
    </source>
</evidence>
<dbReference type="GO" id="GO:0005886">
    <property type="term" value="C:plasma membrane"/>
    <property type="evidence" value="ECO:0007669"/>
    <property type="project" value="UniProtKB-SubCell"/>
</dbReference>
<dbReference type="GO" id="GO:0004984">
    <property type="term" value="F:olfactory receptor activity"/>
    <property type="evidence" value="ECO:0007669"/>
    <property type="project" value="InterPro"/>
</dbReference>
<dbReference type="PROSITE" id="PS50262">
    <property type="entry name" value="G_PROTEIN_RECEP_F1_2"/>
    <property type="match status" value="1"/>
</dbReference>
<feature type="compositionally biased region" description="Basic and acidic residues" evidence="10">
    <location>
        <begin position="49"/>
        <end position="61"/>
    </location>
</feature>
<feature type="compositionally biased region" description="Basic and acidic residues" evidence="10">
    <location>
        <begin position="90"/>
        <end position="101"/>
    </location>
</feature>
<keyword evidence="8" id="KW-0675">Receptor</keyword>
<comment type="caution">
    <text evidence="13">The sequence shown here is derived from an EMBL/GenBank/DDBJ whole genome shotgun (WGS) entry which is preliminary data.</text>
</comment>
<evidence type="ECO:0000256" key="2">
    <source>
        <dbReference type="ARBA" id="ARBA00022475"/>
    </source>
</evidence>
<dbReference type="Proteomes" id="UP000269221">
    <property type="component" value="Unassembled WGS sequence"/>
</dbReference>
<dbReference type="EMBL" id="QRBI01000128">
    <property type="protein sequence ID" value="RMC03740.1"/>
    <property type="molecule type" value="Genomic_DNA"/>
</dbReference>
<sequence length="465" mass="52371">MVSTHARASSGTVVWKGTDSWPCQLTRSCGALDPTRPRQQAQVVQGNDGGDRNADSAERVTRFNWSPSVGPPDLQEEPVAHRTRGGGTGRSDDGDGEAKMEDGLYPLRKVPMANPEQRAIGDVSVPLNTGDVREFKKEMGRLLEDPLGVSERIDQFLRLNIYTWVELQSILGILFTMEERDMIRHSGMRVWDRECQGPDRRDQKWPMQDPGWNNQNERHRQNMSDLRWMIIRGIWETVPKGQNIRKALSEHQGKDEPLPDWLERLRKALQLYSGVDPDTAAGQVLLKTQFVEYSLLTIISYDRYVSICKPLHYGTLLGSRACAHMAAAAWASAFLYSLLHTANTFSLPLCHGNALGQFFCEIPQILKLSCSHSYLRELGLIAVSACLGLSCFVFIVFSYVQFFRAVLRIPSEQGRHKAFSTCLPHLAMLSLFLSTAVFAHPKPPSISSPSLDLPCQFCTQWWLQP</sequence>
<evidence type="ECO:0000256" key="11">
    <source>
        <dbReference type="SAM" id="Phobius"/>
    </source>
</evidence>
<organism evidence="13 14">
    <name type="scientific">Hirundo rustica rustica</name>
    <dbReference type="NCBI Taxonomy" id="333673"/>
    <lineage>
        <taxon>Eukaryota</taxon>
        <taxon>Metazoa</taxon>
        <taxon>Chordata</taxon>
        <taxon>Craniata</taxon>
        <taxon>Vertebrata</taxon>
        <taxon>Euteleostomi</taxon>
        <taxon>Archelosauria</taxon>
        <taxon>Archosauria</taxon>
        <taxon>Dinosauria</taxon>
        <taxon>Saurischia</taxon>
        <taxon>Theropoda</taxon>
        <taxon>Coelurosauria</taxon>
        <taxon>Aves</taxon>
        <taxon>Neognathae</taxon>
        <taxon>Neoaves</taxon>
        <taxon>Telluraves</taxon>
        <taxon>Australaves</taxon>
        <taxon>Passeriformes</taxon>
        <taxon>Sylvioidea</taxon>
        <taxon>Hirundinidae</taxon>
        <taxon>Hirundo</taxon>
    </lineage>
</organism>
<dbReference type="SUPFAM" id="SSF47943">
    <property type="entry name" value="Retrovirus capsid protein, N-terminal core domain"/>
    <property type="match status" value="1"/>
</dbReference>
<dbReference type="OrthoDB" id="9049599at2759"/>
<evidence type="ECO:0000256" key="9">
    <source>
        <dbReference type="ARBA" id="ARBA00023224"/>
    </source>
</evidence>
<dbReference type="GO" id="GO:0019068">
    <property type="term" value="P:virion assembly"/>
    <property type="evidence" value="ECO:0007669"/>
    <property type="project" value="InterPro"/>
</dbReference>
<evidence type="ECO:0000256" key="1">
    <source>
        <dbReference type="ARBA" id="ARBA00004651"/>
    </source>
</evidence>
<keyword evidence="4" id="KW-0552">Olfaction</keyword>
<dbReference type="AlphaFoldDB" id="A0A3M0JY18"/>
<keyword evidence="2" id="KW-1003">Cell membrane</keyword>
<name>A0A3M0JY18_HIRRU</name>
<proteinExistence type="predicted"/>
<protein>
    <recommendedName>
        <fullName evidence="12">G-protein coupled receptors family 1 profile domain-containing protein</fullName>
    </recommendedName>
</protein>
<evidence type="ECO:0000256" key="10">
    <source>
        <dbReference type="SAM" id="MobiDB-lite"/>
    </source>
</evidence>
<keyword evidence="4" id="KW-0716">Sensory transduction</keyword>
<accession>A0A3M0JY18</accession>
<evidence type="ECO:0000256" key="4">
    <source>
        <dbReference type="ARBA" id="ARBA00022725"/>
    </source>
</evidence>
<feature type="region of interest" description="Disordered" evidence="10">
    <location>
        <begin position="196"/>
        <end position="217"/>
    </location>
</feature>
<evidence type="ECO:0000313" key="14">
    <source>
        <dbReference type="Proteomes" id="UP000269221"/>
    </source>
</evidence>
<dbReference type="Gene3D" id="1.20.1070.10">
    <property type="entry name" value="Rhodopsin 7-helix transmembrane proteins"/>
    <property type="match status" value="1"/>
</dbReference>
<dbReference type="InterPro" id="IPR050516">
    <property type="entry name" value="Olfactory_GPCR"/>
</dbReference>
<dbReference type="GO" id="GO:0004930">
    <property type="term" value="F:G protein-coupled receptor activity"/>
    <property type="evidence" value="ECO:0007669"/>
    <property type="project" value="UniProtKB-KW"/>
</dbReference>
<keyword evidence="5 11" id="KW-1133">Transmembrane helix</keyword>
<evidence type="ECO:0000313" key="13">
    <source>
        <dbReference type="EMBL" id="RMC03740.1"/>
    </source>
</evidence>
<feature type="transmembrane region" description="Helical" evidence="11">
    <location>
        <begin position="378"/>
        <end position="400"/>
    </location>
</feature>
<dbReference type="SUPFAM" id="SSF81321">
    <property type="entry name" value="Family A G protein-coupled receptor-like"/>
    <property type="match status" value="1"/>
</dbReference>
<dbReference type="Gene3D" id="1.10.375.10">
    <property type="entry name" value="Human Immunodeficiency Virus Type 1 Capsid Protein"/>
    <property type="match status" value="1"/>
</dbReference>
<dbReference type="PRINTS" id="PR00245">
    <property type="entry name" value="OLFACTORYR"/>
</dbReference>
<comment type="subcellular location">
    <subcellularLocation>
        <location evidence="1">Cell membrane</location>
        <topology evidence="1">Multi-pass membrane protein</topology>
    </subcellularLocation>
</comment>
<keyword evidence="6" id="KW-0297">G-protein coupled receptor</keyword>
<evidence type="ECO:0000259" key="12">
    <source>
        <dbReference type="PROSITE" id="PS50262"/>
    </source>
</evidence>
<dbReference type="InterPro" id="IPR003036">
    <property type="entry name" value="Gag_P30"/>
</dbReference>
<dbReference type="InterPro" id="IPR000725">
    <property type="entry name" value="Olfact_rcpt"/>
</dbReference>
<evidence type="ECO:0000256" key="8">
    <source>
        <dbReference type="ARBA" id="ARBA00023170"/>
    </source>
</evidence>
<evidence type="ECO:0000256" key="3">
    <source>
        <dbReference type="ARBA" id="ARBA00022692"/>
    </source>
</evidence>
<dbReference type="InterPro" id="IPR017452">
    <property type="entry name" value="GPCR_Rhodpsn_7TM"/>
</dbReference>
<dbReference type="STRING" id="333673.A0A3M0JY18"/>